<evidence type="ECO:0000313" key="1">
    <source>
        <dbReference type="EMBL" id="NGO54720.1"/>
    </source>
</evidence>
<sequence>MTKGKQITRLMPATCEQIQAQMLEACHKIAEDHGLVIEAAGWHNVDIGFSFEPVFRVSVPAPDGGAISLEKDMFMLLAERYGLSSGDFGREFTAGGERFRVSGIDPRRPRYPISAERIPDRKGFKFSAENVVMFITQSKHKA</sequence>
<dbReference type="AlphaFoldDB" id="A0A6G4WKT0"/>
<keyword evidence="2" id="KW-1185">Reference proteome</keyword>
<organism evidence="1 2">
    <name type="scientific">Allomesorhizobium camelthorni</name>
    <dbReference type="NCBI Taxonomy" id="475069"/>
    <lineage>
        <taxon>Bacteria</taxon>
        <taxon>Pseudomonadati</taxon>
        <taxon>Pseudomonadota</taxon>
        <taxon>Alphaproteobacteria</taxon>
        <taxon>Hyphomicrobiales</taxon>
        <taxon>Phyllobacteriaceae</taxon>
        <taxon>Allomesorhizobium</taxon>
    </lineage>
</organism>
<comment type="caution">
    <text evidence="1">The sequence shown here is derived from an EMBL/GenBank/DDBJ whole genome shotgun (WGS) entry which is preliminary data.</text>
</comment>
<dbReference type="RefSeq" id="WP_165033054.1">
    <property type="nucleotide sequence ID" value="NZ_JAAKZF010000062.1"/>
</dbReference>
<accession>A0A6G4WKT0</accession>
<protein>
    <submittedName>
        <fullName evidence="1">Uncharacterized protein</fullName>
    </submittedName>
</protein>
<proteinExistence type="predicted"/>
<dbReference type="Proteomes" id="UP001642900">
    <property type="component" value="Unassembled WGS sequence"/>
</dbReference>
<name>A0A6G4WKT0_9HYPH</name>
<evidence type="ECO:0000313" key="2">
    <source>
        <dbReference type="Proteomes" id="UP001642900"/>
    </source>
</evidence>
<dbReference type="EMBL" id="JAAKZF010000062">
    <property type="protein sequence ID" value="NGO54720.1"/>
    <property type="molecule type" value="Genomic_DNA"/>
</dbReference>
<reference evidence="1 2" key="1">
    <citation type="submission" date="2020-02" db="EMBL/GenBank/DDBJ databases">
        <title>Genome sequence of strain CCNWXJ40-4.</title>
        <authorList>
            <person name="Gao J."/>
            <person name="Sun J."/>
        </authorList>
    </citation>
    <scope>NUCLEOTIDE SEQUENCE [LARGE SCALE GENOMIC DNA]</scope>
    <source>
        <strain evidence="1 2">CCNWXJ 40-4</strain>
    </source>
</reference>
<gene>
    <name evidence="1" type="ORF">G6N73_26975</name>
</gene>